<sequence>MLNFYNKFPQISKKQRKFFKSNFVIHFSFIYLIITTTMKKLILILISIKCLICCHSKNAEESLSKKNPKSKYYTKLDTVVITTETDDTIKYSQKKFNELIDNHPEFIDDFPENPDRLYFCFGNNLEFGSEAGQDYYYTLYSYFLKQRNGIDKHAEQRKKLIVIFSNINSIFGYVAYGGTYFVHQQNRIPGYAEYLIYLGSTDKEKENNKDPYDISKQKKLYM</sequence>
<keyword evidence="1" id="KW-0472">Membrane</keyword>
<name>A0A1B8ZUC0_9FLAO</name>
<comment type="caution">
    <text evidence="2">The sequence shown here is derived from an EMBL/GenBank/DDBJ whole genome shotgun (WGS) entry which is preliminary data.</text>
</comment>
<dbReference type="EMBL" id="MAYG01000001">
    <property type="protein sequence ID" value="OCA75182.1"/>
    <property type="molecule type" value="Genomic_DNA"/>
</dbReference>
<keyword evidence="1" id="KW-0812">Transmembrane</keyword>
<keyword evidence="1" id="KW-1133">Transmembrane helix</keyword>
<dbReference type="Proteomes" id="UP000093432">
    <property type="component" value="Unassembled WGS sequence"/>
</dbReference>
<proteinExistence type="predicted"/>
<evidence type="ECO:0000313" key="3">
    <source>
        <dbReference type="Proteomes" id="UP000093432"/>
    </source>
</evidence>
<evidence type="ECO:0000256" key="1">
    <source>
        <dbReference type="SAM" id="Phobius"/>
    </source>
</evidence>
<gene>
    <name evidence="2" type="ORF">BBI00_12935</name>
</gene>
<organism evidence="2 3">
    <name type="scientific">Chryseobacterium arthrosphaerae</name>
    <dbReference type="NCBI Taxonomy" id="651561"/>
    <lineage>
        <taxon>Bacteria</taxon>
        <taxon>Pseudomonadati</taxon>
        <taxon>Bacteroidota</taxon>
        <taxon>Flavobacteriia</taxon>
        <taxon>Flavobacteriales</taxon>
        <taxon>Weeksellaceae</taxon>
        <taxon>Chryseobacterium group</taxon>
        <taxon>Chryseobacterium</taxon>
    </lineage>
</organism>
<evidence type="ECO:0000313" key="2">
    <source>
        <dbReference type="EMBL" id="OCA75182.1"/>
    </source>
</evidence>
<feature type="transmembrane region" description="Helical" evidence="1">
    <location>
        <begin position="23"/>
        <end position="48"/>
    </location>
</feature>
<accession>A0A1B8ZUC0</accession>
<reference evidence="3" key="1">
    <citation type="submission" date="2016-07" db="EMBL/GenBank/DDBJ databases">
        <authorList>
            <person name="Florea S."/>
            <person name="Webb J.S."/>
            <person name="Jaromczyk J."/>
            <person name="Schardl C.L."/>
        </authorList>
    </citation>
    <scope>NUCLEOTIDE SEQUENCE [LARGE SCALE GENOMIC DNA]</scope>
    <source>
        <strain evidence="3">CC-VM-7</strain>
    </source>
</reference>
<protein>
    <submittedName>
        <fullName evidence="2">Uncharacterized protein</fullName>
    </submittedName>
</protein>
<dbReference type="AlphaFoldDB" id="A0A1B8ZUC0"/>